<organism evidence="2 3">
    <name type="scientific">Phytohabitans houttuyneae</name>
    <dbReference type="NCBI Taxonomy" id="1076126"/>
    <lineage>
        <taxon>Bacteria</taxon>
        <taxon>Bacillati</taxon>
        <taxon>Actinomycetota</taxon>
        <taxon>Actinomycetes</taxon>
        <taxon>Micromonosporales</taxon>
        <taxon>Micromonosporaceae</taxon>
    </lineage>
</organism>
<reference evidence="2 3" key="1">
    <citation type="submission" date="2020-03" db="EMBL/GenBank/DDBJ databases">
        <title>Whole genome shotgun sequence of Phytohabitans houttuyneae NBRC 108639.</title>
        <authorList>
            <person name="Komaki H."/>
            <person name="Tamura T."/>
        </authorList>
    </citation>
    <scope>NUCLEOTIDE SEQUENCE [LARGE SCALE GENOMIC DNA]</scope>
    <source>
        <strain evidence="2 3">NBRC 108639</strain>
    </source>
</reference>
<accession>A0A6V8KI76</accession>
<dbReference type="RefSeq" id="WP_173062188.1">
    <property type="nucleotide sequence ID" value="NZ_BAABGO010000079.1"/>
</dbReference>
<dbReference type="AlphaFoldDB" id="A0A6V8KI76"/>
<protein>
    <submittedName>
        <fullName evidence="2">Uncharacterized protein</fullName>
    </submittedName>
</protein>
<evidence type="ECO:0000313" key="3">
    <source>
        <dbReference type="Proteomes" id="UP000482800"/>
    </source>
</evidence>
<name>A0A6V8KI76_9ACTN</name>
<feature type="compositionally biased region" description="Basic and acidic residues" evidence="1">
    <location>
        <begin position="278"/>
        <end position="287"/>
    </location>
</feature>
<dbReference type="Proteomes" id="UP000482800">
    <property type="component" value="Unassembled WGS sequence"/>
</dbReference>
<proteinExistence type="predicted"/>
<sequence length="287" mass="31543">MPEPATSAHRPASDPQRPHVAIHHNLTRPFQPYQDGDHLAVTINHMLNTPSGIDPYLVADWAYRTFNVDLDMLELERYATDGETTFLAACVYRLLGHRSLSVGDVVHLKIAGISSWLACDPYNWRRIEPPAHIVGEPFRAATVYAHLTGHTCTRMSTPTQRPYERLGPLARTASRTAVRAEAVAAAERYVRLLAAEAALAAGQALPGVARIVFRLGDDVHGPAATLVAAYDADARRLWHEDDGIMWPDESAVTDPLAATLEWPHGGSPFSHEPGGDSYELRIGRPQQ</sequence>
<gene>
    <name evidence="2" type="ORF">Phou_062880</name>
</gene>
<dbReference type="EMBL" id="BLPF01000002">
    <property type="protein sequence ID" value="GFJ82108.1"/>
    <property type="molecule type" value="Genomic_DNA"/>
</dbReference>
<reference evidence="2 3" key="2">
    <citation type="submission" date="2020-03" db="EMBL/GenBank/DDBJ databases">
        <authorList>
            <person name="Ichikawa N."/>
            <person name="Kimura A."/>
            <person name="Kitahashi Y."/>
            <person name="Uohara A."/>
        </authorList>
    </citation>
    <scope>NUCLEOTIDE SEQUENCE [LARGE SCALE GENOMIC DNA]</scope>
    <source>
        <strain evidence="2 3">NBRC 108639</strain>
    </source>
</reference>
<evidence type="ECO:0000313" key="2">
    <source>
        <dbReference type="EMBL" id="GFJ82108.1"/>
    </source>
</evidence>
<evidence type="ECO:0000256" key="1">
    <source>
        <dbReference type="SAM" id="MobiDB-lite"/>
    </source>
</evidence>
<comment type="caution">
    <text evidence="2">The sequence shown here is derived from an EMBL/GenBank/DDBJ whole genome shotgun (WGS) entry which is preliminary data.</text>
</comment>
<keyword evidence="3" id="KW-1185">Reference proteome</keyword>
<feature type="region of interest" description="Disordered" evidence="1">
    <location>
        <begin position="264"/>
        <end position="287"/>
    </location>
</feature>